<evidence type="ECO:0000256" key="1">
    <source>
        <dbReference type="SAM" id="MobiDB-lite"/>
    </source>
</evidence>
<accession>A0AAJ5IKA0</accession>
<dbReference type="AlphaFoldDB" id="A0AAJ5IKA0"/>
<dbReference type="RefSeq" id="WP_256381900.1">
    <property type="nucleotide sequence ID" value="NZ_CP101700.1"/>
</dbReference>
<sequence>MMIGSRIVAPEGYKSLQKGEVYHFLLSDGANNRVRLVFFSKAKNSLKAQLITFGRIEFEEALENGLLIEEAPDKFPPWLANIQGVSLQHLEENRKSAKESYDQKVNRRYLAIAGLAERANKILSADKPSLEISAHAKDQSPPQNPTRLRLWFLTYIVFGRNKWALLPPLHAAGRWNREDHAAKQKLGRPSRKGKKWGFHADRTMRDKILEGFLCEKAKEKTKIGIYSEVLTKFFGCISVQKKGSGHKFVHPEGKPFPTYRQFWYAIKKRVPQRELSLALKGRHDSRKLSGSEGEFSELLSNINQVVEFDGYYISENPAGIIEGTAQKGYCVIRGTCELSGAVTAIGFSEAGETMEAYRMALFCMAINKVKFFELFGFVLDPEEWACEGLSGDIIFDRGPGATFDCLPEINWLGAFELTPTFSGQSKATVESSHPRDKHPTAQPSHFLSDKNFISLARRELWRVVMDNASSDATSRLNDDMVLAGVRPTPQGIWDYWDARGRNSSISMEFDTAVRTFLTPTPVSITRDAVYLHKRKYRSEALIATGVFDRAARHGVIQTTAYVLTMCVRHIWIEVEGVLYELDVMRSVKTTEGTIDLTLRELCELGQMRRDSEADLEEEIPATQWFYRNRYEQATGETWGGGVRKPGGAPKNAAAKRDSADVARFRGKSQ</sequence>
<reference evidence="2" key="1">
    <citation type="submission" date="2022-07" db="EMBL/GenBank/DDBJ databases">
        <title>Complete genome of MD9.</title>
        <authorList>
            <person name="Cao G."/>
        </authorList>
    </citation>
    <scope>NUCLEOTIDE SEQUENCE</scope>
    <source>
        <strain evidence="2">MD9</strain>
    </source>
</reference>
<protein>
    <submittedName>
        <fullName evidence="2">Transposase</fullName>
    </submittedName>
</protein>
<dbReference type="Proteomes" id="UP001058744">
    <property type="component" value="Chromosome"/>
</dbReference>
<gene>
    <name evidence="2" type="ORF">NOV18_26955</name>
</gene>
<feature type="region of interest" description="Disordered" evidence="1">
    <location>
        <begin position="636"/>
        <end position="669"/>
    </location>
</feature>
<evidence type="ECO:0000313" key="3">
    <source>
        <dbReference type="Proteomes" id="UP001058744"/>
    </source>
</evidence>
<dbReference type="EMBL" id="CP101700">
    <property type="protein sequence ID" value="UUC18839.1"/>
    <property type="molecule type" value="Genomic_DNA"/>
</dbReference>
<feature type="compositionally biased region" description="Basic and acidic residues" evidence="1">
    <location>
        <begin position="654"/>
        <end position="663"/>
    </location>
</feature>
<evidence type="ECO:0000313" key="2">
    <source>
        <dbReference type="EMBL" id="UUC18839.1"/>
    </source>
</evidence>
<name>A0AAJ5IKA0_9PSED</name>
<organism evidence="2 3">
    <name type="scientific">Pseudomonas asiatica</name>
    <dbReference type="NCBI Taxonomy" id="2219225"/>
    <lineage>
        <taxon>Bacteria</taxon>
        <taxon>Pseudomonadati</taxon>
        <taxon>Pseudomonadota</taxon>
        <taxon>Gammaproteobacteria</taxon>
        <taxon>Pseudomonadales</taxon>
        <taxon>Pseudomonadaceae</taxon>
        <taxon>Pseudomonas</taxon>
    </lineage>
</organism>
<proteinExistence type="predicted"/>